<reference evidence="13 14" key="1">
    <citation type="journal article" date="2016" name="Sci. Rep.">
        <title>Peltaster fructicola genome reveals evolution from an invasive phytopathogen to an ectophytic parasite.</title>
        <authorList>
            <person name="Xu C."/>
            <person name="Chen H."/>
            <person name="Gleason M.L."/>
            <person name="Xu J.R."/>
            <person name="Liu H."/>
            <person name="Zhang R."/>
            <person name="Sun G."/>
        </authorList>
    </citation>
    <scope>NUCLEOTIDE SEQUENCE [LARGE SCALE GENOMIC DNA]</scope>
    <source>
        <strain evidence="13 14">LNHT1506</strain>
    </source>
</reference>
<dbReference type="Gene3D" id="3.30.1520.10">
    <property type="entry name" value="Phox-like domain"/>
    <property type="match status" value="1"/>
</dbReference>
<dbReference type="Pfam" id="PF09325">
    <property type="entry name" value="Vps5"/>
    <property type="match status" value="1"/>
</dbReference>
<evidence type="ECO:0000256" key="11">
    <source>
        <dbReference type="SAM" id="MobiDB-lite"/>
    </source>
</evidence>
<keyword evidence="8" id="KW-0653">Protein transport</keyword>
<dbReference type="SUPFAM" id="SSF64268">
    <property type="entry name" value="PX domain"/>
    <property type="match status" value="1"/>
</dbReference>
<feature type="region of interest" description="Disordered" evidence="11">
    <location>
        <begin position="1"/>
        <end position="47"/>
    </location>
</feature>
<keyword evidence="7" id="KW-0597">Phosphoprotein</keyword>
<dbReference type="FunFam" id="3.30.1520.10:FF:000013">
    <property type="entry name" value="Putative Sorting nexin 3"/>
    <property type="match status" value="1"/>
</dbReference>
<dbReference type="EMBL" id="CP051140">
    <property type="protein sequence ID" value="QIW97615.1"/>
    <property type="molecule type" value="Genomic_DNA"/>
</dbReference>
<keyword evidence="9" id="KW-0333">Golgi apparatus</keyword>
<dbReference type="SUPFAM" id="SSF103657">
    <property type="entry name" value="BAR/IMD domain-like"/>
    <property type="match status" value="1"/>
</dbReference>
<keyword evidence="10" id="KW-0472">Membrane</keyword>
<evidence type="ECO:0000256" key="2">
    <source>
        <dbReference type="ARBA" id="ARBA00004496"/>
    </source>
</evidence>
<evidence type="ECO:0000256" key="7">
    <source>
        <dbReference type="ARBA" id="ARBA00022553"/>
    </source>
</evidence>
<dbReference type="Proteomes" id="UP000503462">
    <property type="component" value="Chromosome 2"/>
</dbReference>
<dbReference type="PROSITE" id="PS50195">
    <property type="entry name" value="PX"/>
    <property type="match status" value="1"/>
</dbReference>
<dbReference type="GO" id="GO:0030904">
    <property type="term" value="C:retromer complex"/>
    <property type="evidence" value="ECO:0007669"/>
    <property type="project" value="UniProtKB-ARBA"/>
</dbReference>
<evidence type="ECO:0000256" key="8">
    <source>
        <dbReference type="ARBA" id="ARBA00022927"/>
    </source>
</evidence>
<dbReference type="GO" id="GO:0005829">
    <property type="term" value="C:cytosol"/>
    <property type="evidence" value="ECO:0007669"/>
    <property type="project" value="GOC"/>
</dbReference>
<dbReference type="GO" id="GO:0045053">
    <property type="term" value="P:protein retention in Golgi apparatus"/>
    <property type="evidence" value="ECO:0007669"/>
    <property type="project" value="TreeGrafter"/>
</dbReference>
<evidence type="ECO:0000256" key="6">
    <source>
        <dbReference type="ARBA" id="ARBA00022490"/>
    </source>
</evidence>
<comment type="subcellular location">
    <subcellularLocation>
        <location evidence="2">Cytoplasm</location>
    </subcellularLocation>
    <subcellularLocation>
        <location evidence="3">Golgi apparatus</location>
    </subcellularLocation>
    <subcellularLocation>
        <location evidence="1">Membrane</location>
        <topology evidence="1">Peripheral membrane protein</topology>
        <orientation evidence="1">Cytoplasmic side</orientation>
    </subcellularLocation>
</comment>
<proteinExistence type="inferred from homology"/>
<feature type="domain" description="PX" evidence="12">
    <location>
        <begin position="37"/>
        <end position="154"/>
    </location>
</feature>
<evidence type="ECO:0000259" key="12">
    <source>
        <dbReference type="PROSITE" id="PS50195"/>
    </source>
</evidence>
<evidence type="ECO:0000256" key="4">
    <source>
        <dbReference type="ARBA" id="ARBA00010883"/>
    </source>
</evidence>
<dbReference type="SMART" id="SM00312">
    <property type="entry name" value="PX"/>
    <property type="match status" value="1"/>
</dbReference>
<dbReference type="GO" id="GO:0005794">
    <property type="term" value="C:Golgi apparatus"/>
    <property type="evidence" value="ECO:0007669"/>
    <property type="project" value="UniProtKB-SubCell"/>
</dbReference>
<evidence type="ECO:0000256" key="3">
    <source>
        <dbReference type="ARBA" id="ARBA00004555"/>
    </source>
</evidence>
<gene>
    <name evidence="13" type="ORF">AMS68_003133</name>
</gene>
<dbReference type="GO" id="GO:0015031">
    <property type="term" value="P:protein transport"/>
    <property type="evidence" value="ECO:0007669"/>
    <property type="project" value="UniProtKB-KW"/>
</dbReference>
<dbReference type="Pfam" id="PF00787">
    <property type="entry name" value="PX"/>
    <property type="match status" value="1"/>
</dbReference>
<dbReference type="GO" id="GO:0042147">
    <property type="term" value="P:retrograde transport, endosome to Golgi"/>
    <property type="evidence" value="ECO:0007669"/>
    <property type="project" value="TreeGrafter"/>
</dbReference>
<dbReference type="AlphaFoldDB" id="A0A6H0XSG4"/>
<evidence type="ECO:0000313" key="14">
    <source>
        <dbReference type="Proteomes" id="UP000503462"/>
    </source>
</evidence>
<sequence>MDEGAWDDVPSRSSSTVNLAKSSNDDERTHVEQAANPSFHISVGDPHTVGGATSSHTVYAVTTKTTSKAYNAPTFTVTRRYRDFLWLYEQLHSNNPGVVVPPPPEKQTMGRFDVEFIEHRRQALEKMINKVATHPILHMDGDLKTFLESEAFNVDIKHKAKDTLATSESKGLMSTIGLGASSGSKFIEHDDWFHDRRVYLDALENQLKALQKSIDAVVAQRKSLAESCGEFSASLHTLAAVELSPSLSGPLDALGDLQIRIQELYHRQAMQDILTLGIVIEEYIRLIGSVKKAFEQRQKSFHSWHAAETKLLEIRKQQDKLLRAGRSQQDRIAQMSADVGDAERRVHQARLLFEDMGRLMRAELDRFEREKVDDFKSGVETFLESAVEAQKELIELWETYLLQLDSDEDGPPLMPAGIRVNTEAADENVQNGSIAQEADVETERINDEETTPSIGGTTVVSTAEDGEEE</sequence>
<dbReference type="GO" id="GO:0005768">
    <property type="term" value="C:endosome"/>
    <property type="evidence" value="ECO:0007669"/>
    <property type="project" value="UniProtKB-ARBA"/>
</dbReference>
<feature type="compositionally biased region" description="Polar residues" evidence="11">
    <location>
        <begin position="11"/>
        <end position="22"/>
    </location>
</feature>
<keyword evidence="14" id="KW-1185">Reference proteome</keyword>
<dbReference type="InterPro" id="IPR027267">
    <property type="entry name" value="AH/BAR_dom_sf"/>
</dbReference>
<keyword evidence="5" id="KW-0813">Transport</keyword>
<organism evidence="13 14">
    <name type="scientific">Peltaster fructicola</name>
    <dbReference type="NCBI Taxonomy" id="286661"/>
    <lineage>
        <taxon>Eukaryota</taxon>
        <taxon>Fungi</taxon>
        <taxon>Dikarya</taxon>
        <taxon>Ascomycota</taxon>
        <taxon>Pezizomycotina</taxon>
        <taxon>Dothideomycetes</taxon>
        <taxon>Dothideomycetes incertae sedis</taxon>
        <taxon>Peltaster</taxon>
    </lineage>
</organism>
<dbReference type="FunFam" id="1.20.1270.60:FF:000022">
    <property type="entry name" value="Sorting nexin 3 protein"/>
    <property type="match status" value="1"/>
</dbReference>
<comment type="similarity">
    <text evidence="4">Belongs to the sorting nexin family.</text>
</comment>
<evidence type="ECO:0000256" key="9">
    <source>
        <dbReference type="ARBA" id="ARBA00023034"/>
    </source>
</evidence>
<feature type="region of interest" description="Disordered" evidence="11">
    <location>
        <begin position="427"/>
        <end position="469"/>
    </location>
</feature>
<feature type="compositionally biased region" description="Polar residues" evidence="11">
    <location>
        <begin position="451"/>
        <end position="461"/>
    </location>
</feature>
<evidence type="ECO:0000256" key="10">
    <source>
        <dbReference type="ARBA" id="ARBA00023136"/>
    </source>
</evidence>
<dbReference type="PANTHER" id="PTHR10555:SF170">
    <property type="entry name" value="FI18122P1"/>
    <property type="match status" value="1"/>
</dbReference>
<evidence type="ECO:0000256" key="5">
    <source>
        <dbReference type="ARBA" id="ARBA00022448"/>
    </source>
</evidence>
<dbReference type="Gene3D" id="1.20.1270.60">
    <property type="entry name" value="Arfaptin homology (AH) domain/BAR domain"/>
    <property type="match status" value="1"/>
</dbReference>
<dbReference type="CDD" id="cd07627">
    <property type="entry name" value="BAR_Vps5p"/>
    <property type="match status" value="1"/>
</dbReference>
<name>A0A6H0XSG4_9PEZI</name>
<evidence type="ECO:0000256" key="1">
    <source>
        <dbReference type="ARBA" id="ARBA00004287"/>
    </source>
</evidence>
<evidence type="ECO:0000313" key="13">
    <source>
        <dbReference type="EMBL" id="QIW97615.1"/>
    </source>
</evidence>
<accession>A0A6H0XSG4</accession>
<protein>
    <recommendedName>
        <fullName evidence="12">PX domain-containing protein</fullName>
    </recommendedName>
</protein>
<dbReference type="InterPro" id="IPR001683">
    <property type="entry name" value="PX_dom"/>
</dbReference>
<dbReference type="InterPro" id="IPR015404">
    <property type="entry name" value="Vps5_C"/>
</dbReference>
<dbReference type="OrthoDB" id="271164at2759"/>
<dbReference type="InterPro" id="IPR036871">
    <property type="entry name" value="PX_dom_sf"/>
</dbReference>
<keyword evidence="6" id="KW-0963">Cytoplasm</keyword>
<dbReference type="GO" id="GO:0035091">
    <property type="term" value="F:phosphatidylinositol binding"/>
    <property type="evidence" value="ECO:0007669"/>
    <property type="project" value="InterPro"/>
</dbReference>
<dbReference type="InterPro" id="IPR035803">
    <property type="entry name" value="BAR_Vps5"/>
</dbReference>
<dbReference type="PANTHER" id="PTHR10555">
    <property type="entry name" value="SORTING NEXIN"/>
    <property type="match status" value="1"/>
</dbReference>